<dbReference type="AlphaFoldDB" id="A0A482XBJ4"/>
<comment type="similarity">
    <text evidence="1 5">Belongs to the F-actin-capping protein alpha subunit family.</text>
</comment>
<gene>
    <name evidence="6" type="ORF">LSTR_LSTR001466</name>
</gene>
<comment type="function">
    <text evidence="5">F-actin-capping proteins bind in a Ca(2+)-independent manner to the fast growing ends of actin filaments (barbed end) thereby blocking the exchange of subunits at these ends. Unlike other capping proteins (such as gelsolin and severin), these proteins do not sever actin filaments.</text>
</comment>
<dbReference type="OrthoDB" id="340550at2759"/>
<name>A0A482XBJ4_LAOST</name>
<dbReference type="GO" id="GO:0030863">
    <property type="term" value="C:cortical cytoskeleton"/>
    <property type="evidence" value="ECO:0007669"/>
    <property type="project" value="TreeGrafter"/>
</dbReference>
<sequence>MSSGYEDEPMIDDSKKVQIVSNFILHTPPGELEDVLSDIQVLVNDAQVFKTAVMRAVATYNKDQFIPAHLPDAEQTVLVTEYNDLGSHRFFDPRSKQSFRFDHIKKLASECKPWKPDDLLESWRSCFEEEIDLYTSKHYKNGVACVFPMKEDSKNKSFILNICMEHHEFQPGNYWNGRWRSFWTVRIQPGSSIQICGVLKVQVHYYEDGNVQLVTSKDYQVNFDTDTKLDASKRFIEFVEECENSYQLALAENYKTMSDTTFKALRRQLPVTRSLIDWNKIVLYSVGKELKE</sequence>
<evidence type="ECO:0000256" key="1">
    <source>
        <dbReference type="ARBA" id="ARBA00010479"/>
    </source>
</evidence>
<dbReference type="PANTHER" id="PTHR10653:SF0">
    <property type="entry name" value="F-ACTIN-CAPPING PROTEIN SUBUNIT ALPHA"/>
    <property type="match status" value="1"/>
</dbReference>
<evidence type="ECO:0000256" key="2">
    <source>
        <dbReference type="ARBA" id="ARBA00014038"/>
    </source>
</evidence>
<dbReference type="GO" id="GO:0030036">
    <property type="term" value="P:actin cytoskeleton organization"/>
    <property type="evidence" value="ECO:0007669"/>
    <property type="project" value="TreeGrafter"/>
</dbReference>
<dbReference type="Proteomes" id="UP000291343">
    <property type="component" value="Unassembled WGS sequence"/>
</dbReference>
<comment type="subunit">
    <text evidence="5">Heterodimer of an alpha and a beta subunit.</text>
</comment>
<evidence type="ECO:0000313" key="6">
    <source>
        <dbReference type="EMBL" id="RZF42671.1"/>
    </source>
</evidence>
<dbReference type="Gene3D" id="3.30.1140.60">
    <property type="entry name" value="F-actin capping protein, alpha subunit"/>
    <property type="match status" value="1"/>
</dbReference>
<dbReference type="SMR" id="A0A482XBJ4"/>
<dbReference type="PRINTS" id="PR00191">
    <property type="entry name" value="FACTINCAPA"/>
</dbReference>
<evidence type="ECO:0000313" key="7">
    <source>
        <dbReference type="Proteomes" id="UP000291343"/>
    </source>
</evidence>
<evidence type="ECO:0000256" key="4">
    <source>
        <dbReference type="ARBA" id="ARBA00023203"/>
    </source>
</evidence>
<dbReference type="PANTHER" id="PTHR10653">
    <property type="entry name" value="F-ACTIN-CAPPING PROTEIN SUBUNIT ALPHA"/>
    <property type="match status" value="1"/>
</dbReference>
<evidence type="ECO:0000256" key="5">
    <source>
        <dbReference type="RuleBase" id="RU365077"/>
    </source>
</evidence>
<dbReference type="EMBL" id="QKKF02014716">
    <property type="protein sequence ID" value="RZF42671.1"/>
    <property type="molecule type" value="Genomic_DNA"/>
</dbReference>
<dbReference type="STRING" id="195883.A0A482XBJ4"/>
<dbReference type="FunFam" id="3.90.1150.210:FF:000003">
    <property type="entry name" value="F-actin-capping protein subunit alpha"/>
    <property type="match status" value="1"/>
</dbReference>
<protein>
    <recommendedName>
        <fullName evidence="2 5">F-actin-capping protein subunit alpha</fullName>
    </recommendedName>
</protein>
<comment type="caution">
    <text evidence="6">The sequence shown here is derived from an EMBL/GenBank/DDBJ whole genome shotgun (WGS) entry which is preliminary data.</text>
</comment>
<dbReference type="Gene3D" id="3.90.1150.210">
    <property type="entry name" value="F-actin capping protein, beta subunit"/>
    <property type="match status" value="1"/>
</dbReference>
<dbReference type="InterPro" id="IPR042489">
    <property type="entry name" value="CapZ_alpha_1"/>
</dbReference>
<keyword evidence="4 5" id="KW-0009">Actin-binding</keyword>
<dbReference type="SUPFAM" id="SSF90096">
    <property type="entry name" value="Subunits of heterodimeric actin filament capping protein Capz"/>
    <property type="match status" value="1"/>
</dbReference>
<dbReference type="InterPro" id="IPR002189">
    <property type="entry name" value="CapZ_alpha"/>
</dbReference>
<dbReference type="InterPro" id="IPR037282">
    <property type="entry name" value="CapZ_alpha/beta"/>
</dbReference>
<dbReference type="PROSITE" id="PS00749">
    <property type="entry name" value="F_ACTIN_CAPPING_A_2"/>
    <property type="match status" value="1"/>
</dbReference>
<keyword evidence="7" id="KW-1185">Reference proteome</keyword>
<evidence type="ECO:0000256" key="3">
    <source>
        <dbReference type="ARBA" id="ARBA00022467"/>
    </source>
</evidence>
<dbReference type="InParanoid" id="A0A482XBJ4"/>
<dbReference type="PROSITE" id="PS00748">
    <property type="entry name" value="F_ACTIN_CAPPING_A_1"/>
    <property type="match status" value="1"/>
</dbReference>
<dbReference type="InterPro" id="IPR042276">
    <property type="entry name" value="CapZ_alpha/beta_2"/>
</dbReference>
<accession>A0A482XBJ4</accession>
<proteinExistence type="inferred from homology"/>
<dbReference type="Pfam" id="PF01267">
    <property type="entry name" value="F-actin_cap_A"/>
    <property type="match status" value="1"/>
</dbReference>
<keyword evidence="3 5" id="KW-0117">Actin capping</keyword>
<reference evidence="6 7" key="1">
    <citation type="journal article" date="2017" name="Gigascience">
        <title>Genome sequence of the small brown planthopper, Laodelphax striatellus.</title>
        <authorList>
            <person name="Zhu J."/>
            <person name="Jiang F."/>
            <person name="Wang X."/>
            <person name="Yang P."/>
            <person name="Bao Y."/>
            <person name="Zhao W."/>
            <person name="Wang W."/>
            <person name="Lu H."/>
            <person name="Wang Q."/>
            <person name="Cui N."/>
            <person name="Li J."/>
            <person name="Chen X."/>
            <person name="Luo L."/>
            <person name="Yu J."/>
            <person name="Kang L."/>
            <person name="Cui F."/>
        </authorList>
    </citation>
    <scope>NUCLEOTIDE SEQUENCE [LARGE SCALE GENOMIC DNA]</scope>
    <source>
        <strain evidence="6">Lst14</strain>
    </source>
</reference>
<dbReference type="GO" id="GO:0051015">
    <property type="term" value="F:actin filament binding"/>
    <property type="evidence" value="ECO:0007669"/>
    <property type="project" value="TreeGrafter"/>
</dbReference>
<organism evidence="6 7">
    <name type="scientific">Laodelphax striatellus</name>
    <name type="common">Small brown planthopper</name>
    <name type="synonym">Delphax striatella</name>
    <dbReference type="NCBI Taxonomy" id="195883"/>
    <lineage>
        <taxon>Eukaryota</taxon>
        <taxon>Metazoa</taxon>
        <taxon>Ecdysozoa</taxon>
        <taxon>Arthropoda</taxon>
        <taxon>Hexapoda</taxon>
        <taxon>Insecta</taxon>
        <taxon>Pterygota</taxon>
        <taxon>Neoptera</taxon>
        <taxon>Paraneoptera</taxon>
        <taxon>Hemiptera</taxon>
        <taxon>Auchenorrhyncha</taxon>
        <taxon>Fulgoroidea</taxon>
        <taxon>Delphacidae</taxon>
        <taxon>Criomorphinae</taxon>
        <taxon>Laodelphax</taxon>
    </lineage>
</organism>
<dbReference type="GO" id="GO:0051016">
    <property type="term" value="P:barbed-end actin filament capping"/>
    <property type="evidence" value="ECO:0007669"/>
    <property type="project" value="UniProtKB-UniRule"/>
</dbReference>
<dbReference type="GO" id="GO:0008290">
    <property type="term" value="C:F-actin capping protein complex"/>
    <property type="evidence" value="ECO:0007669"/>
    <property type="project" value="UniProtKB-UniRule"/>
</dbReference>
<dbReference type="InterPro" id="IPR017865">
    <property type="entry name" value="F-actin_cap_asu_CS"/>
</dbReference>